<dbReference type="KEGG" id="dpx:DAPPUDRAFT_267902"/>
<evidence type="ECO:0000313" key="2">
    <source>
        <dbReference type="Proteomes" id="UP000000305"/>
    </source>
</evidence>
<accession>E9HX34</accession>
<dbReference type="InParanoid" id="E9HX34"/>
<sequence>MALWNLDGDCSTVRHYCNEKIQLEETYPKSSHQVKITPSMIRPSKGSATFQVLLATGNTSRHPD</sequence>
<protein>
    <submittedName>
        <fullName evidence="1">Uncharacterized protein</fullName>
    </submittedName>
</protein>
<dbReference type="EMBL" id="GL732992">
    <property type="protein sequence ID" value="EFX63697.1"/>
    <property type="molecule type" value="Genomic_DNA"/>
</dbReference>
<name>E9HX34_DAPPU</name>
<dbReference type="HOGENOM" id="CLU_2869852_0_0_1"/>
<reference evidence="1 2" key="1">
    <citation type="journal article" date="2011" name="Science">
        <title>The ecoresponsive genome of Daphnia pulex.</title>
        <authorList>
            <person name="Colbourne J.K."/>
            <person name="Pfrender M.E."/>
            <person name="Gilbert D."/>
            <person name="Thomas W.K."/>
            <person name="Tucker A."/>
            <person name="Oakley T.H."/>
            <person name="Tokishita S."/>
            <person name="Aerts A."/>
            <person name="Arnold G.J."/>
            <person name="Basu M.K."/>
            <person name="Bauer D.J."/>
            <person name="Caceres C.E."/>
            <person name="Carmel L."/>
            <person name="Casola C."/>
            <person name="Choi J.H."/>
            <person name="Detter J.C."/>
            <person name="Dong Q."/>
            <person name="Dusheyko S."/>
            <person name="Eads B.D."/>
            <person name="Frohlich T."/>
            <person name="Geiler-Samerotte K.A."/>
            <person name="Gerlach D."/>
            <person name="Hatcher P."/>
            <person name="Jogdeo S."/>
            <person name="Krijgsveld J."/>
            <person name="Kriventseva E.V."/>
            <person name="Kultz D."/>
            <person name="Laforsch C."/>
            <person name="Lindquist E."/>
            <person name="Lopez J."/>
            <person name="Manak J.R."/>
            <person name="Muller J."/>
            <person name="Pangilinan J."/>
            <person name="Patwardhan R.P."/>
            <person name="Pitluck S."/>
            <person name="Pritham E.J."/>
            <person name="Rechtsteiner A."/>
            <person name="Rho M."/>
            <person name="Rogozin I.B."/>
            <person name="Sakarya O."/>
            <person name="Salamov A."/>
            <person name="Schaack S."/>
            <person name="Shapiro H."/>
            <person name="Shiga Y."/>
            <person name="Skalitzky C."/>
            <person name="Smith Z."/>
            <person name="Souvorov A."/>
            <person name="Sung W."/>
            <person name="Tang Z."/>
            <person name="Tsuchiya D."/>
            <person name="Tu H."/>
            <person name="Vos H."/>
            <person name="Wang M."/>
            <person name="Wolf Y.I."/>
            <person name="Yamagata H."/>
            <person name="Yamada T."/>
            <person name="Ye Y."/>
            <person name="Shaw J.R."/>
            <person name="Andrews J."/>
            <person name="Crease T.J."/>
            <person name="Tang H."/>
            <person name="Lucas S.M."/>
            <person name="Robertson H.M."/>
            <person name="Bork P."/>
            <person name="Koonin E.V."/>
            <person name="Zdobnov E.M."/>
            <person name="Grigoriev I.V."/>
            <person name="Lynch M."/>
            <person name="Boore J.L."/>
        </authorList>
    </citation>
    <scope>NUCLEOTIDE SEQUENCE [LARGE SCALE GENOMIC DNA]</scope>
</reference>
<gene>
    <name evidence="1" type="ORF">DAPPUDRAFT_267902</name>
</gene>
<proteinExistence type="predicted"/>
<organism evidence="1 2">
    <name type="scientific">Daphnia pulex</name>
    <name type="common">Water flea</name>
    <dbReference type="NCBI Taxonomy" id="6669"/>
    <lineage>
        <taxon>Eukaryota</taxon>
        <taxon>Metazoa</taxon>
        <taxon>Ecdysozoa</taxon>
        <taxon>Arthropoda</taxon>
        <taxon>Crustacea</taxon>
        <taxon>Branchiopoda</taxon>
        <taxon>Diplostraca</taxon>
        <taxon>Cladocera</taxon>
        <taxon>Anomopoda</taxon>
        <taxon>Daphniidae</taxon>
        <taxon>Daphnia</taxon>
    </lineage>
</organism>
<keyword evidence="2" id="KW-1185">Reference proteome</keyword>
<evidence type="ECO:0000313" key="1">
    <source>
        <dbReference type="EMBL" id="EFX63697.1"/>
    </source>
</evidence>
<dbReference type="Proteomes" id="UP000000305">
    <property type="component" value="Unassembled WGS sequence"/>
</dbReference>
<dbReference type="AlphaFoldDB" id="E9HX34"/>